<feature type="compositionally biased region" description="Basic and acidic residues" evidence="1">
    <location>
        <begin position="231"/>
        <end position="240"/>
    </location>
</feature>
<dbReference type="AlphaFoldDB" id="A0A8X8XZG9"/>
<feature type="compositionally biased region" description="Basic and acidic residues" evidence="1">
    <location>
        <begin position="192"/>
        <end position="208"/>
    </location>
</feature>
<feature type="region of interest" description="Disordered" evidence="1">
    <location>
        <begin position="58"/>
        <end position="125"/>
    </location>
</feature>
<feature type="region of interest" description="Disordered" evidence="1">
    <location>
        <begin position="221"/>
        <end position="240"/>
    </location>
</feature>
<name>A0A8X8XZG9_SALSN</name>
<accession>A0A8X8XZG9</accession>
<organism evidence="2">
    <name type="scientific">Salvia splendens</name>
    <name type="common">Scarlet sage</name>
    <dbReference type="NCBI Taxonomy" id="180675"/>
    <lineage>
        <taxon>Eukaryota</taxon>
        <taxon>Viridiplantae</taxon>
        <taxon>Streptophyta</taxon>
        <taxon>Embryophyta</taxon>
        <taxon>Tracheophyta</taxon>
        <taxon>Spermatophyta</taxon>
        <taxon>Magnoliopsida</taxon>
        <taxon>eudicotyledons</taxon>
        <taxon>Gunneridae</taxon>
        <taxon>Pentapetalae</taxon>
        <taxon>asterids</taxon>
        <taxon>lamiids</taxon>
        <taxon>Lamiales</taxon>
        <taxon>Lamiaceae</taxon>
        <taxon>Nepetoideae</taxon>
        <taxon>Mentheae</taxon>
        <taxon>Salviinae</taxon>
        <taxon>Salvia</taxon>
        <taxon>Salvia subgen. Calosphace</taxon>
        <taxon>core Calosphace</taxon>
    </lineage>
</organism>
<feature type="compositionally biased region" description="Pro residues" evidence="1">
    <location>
        <begin position="65"/>
        <end position="75"/>
    </location>
</feature>
<gene>
    <name evidence="2" type="ORF">SASPL_118000</name>
</gene>
<reference evidence="2" key="1">
    <citation type="submission" date="2018-01" db="EMBL/GenBank/DDBJ databases">
        <authorList>
            <person name="Mao J.F."/>
        </authorList>
    </citation>
    <scope>NUCLEOTIDE SEQUENCE</scope>
    <source>
        <strain evidence="2">Huo1</strain>
        <tissue evidence="2">Leaf</tissue>
    </source>
</reference>
<reference evidence="2" key="2">
    <citation type="submission" date="2020-08" db="EMBL/GenBank/DDBJ databases">
        <title>Plant Genome Project.</title>
        <authorList>
            <person name="Zhang R.-G."/>
        </authorList>
    </citation>
    <scope>NUCLEOTIDE SEQUENCE</scope>
    <source>
        <strain evidence="2">Huo1</strain>
        <tissue evidence="2">Leaf</tissue>
    </source>
</reference>
<comment type="caution">
    <text evidence="2">The sequence shown here is derived from an EMBL/GenBank/DDBJ whole genome shotgun (WGS) entry which is preliminary data.</text>
</comment>
<evidence type="ECO:0000256" key="1">
    <source>
        <dbReference type="SAM" id="MobiDB-lite"/>
    </source>
</evidence>
<dbReference type="EMBL" id="PNBA02000006">
    <property type="protein sequence ID" value="KAG6421447.1"/>
    <property type="molecule type" value="Genomic_DNA"/>
</dbReference>
<dbReference type="Proteomes" id="UP000298416">
    <property type="component" value="Unassembled WGS sequence"/>
</dbReference>
<protein>
    <submittedName>
        <fullName evidence="2">Uncharacterized protein</fullName>
    </submittedName>
</protein>
<proteinExistence type="predicted"/>
<feature type="compositionally biased region" description="Polar residues" evidence="1">
    <location>
        <begin position="114"/>
        <end position="125"/>
    </location>
</feature>
<evidence type="ECO:0000313" key="3">
    <source>
        <dbReference type="Proteomes" id="UP000298416"/>
    </source>
</evidence>
<sequence>MANRAGIRAELIVGSDAGTTRGLEASPSSTGALDTTALAFEHVLASLASIEAQLDASERRYSVAQPPPRPDPKPPYSDWARQRPILTTATAVSSQSDPDPPYLEWQRRREDSGRQSAVLTQATTVSSRSPLGFGSGISSHGPVSTGVLGGSAWDHYGVSAGMTHGRQTTVWDNPAHKMDTRARRHVPASENAWDRREEGPYSDLQRFDHGRLDQPRFYHYHGRQPTAWDNPTHRLENRSG</sequence>
<evidence type="ECO:0000313" key="2">
    <source>
        <dbReference type="EMBL" id="KAG6421447.1"/>
    </source>
</evidence>
<keyword evidence="3" id="KW-1185">Reference proteome</keyword>
<feature type="compositionally biased region" description="Polar residues" evidence="1">
    <location>
        <begin position="85"/>
        <end position="97"/>
    </location>
</feature>
<feature type="region of interest" description="Disordered" evidence="1">
    <location>
        <begin position="179"/>
        <end position="208"/>
    </location>
</feature>